<name>C7M0P0_ACIFD</name>
<dbReference type="AlphaFoldDB" id="C7M0P0"/>
<dbReference type="Pfam" id="PF03190">
    <property type="entry name" value="Thioredox_DsbH"/>
    <property type="match status" value="1"/>
</dbReference>
<feature type="domain" description="Spermatogenesis-associated protein 20-like TRX" evidence="1">
    <location>
        <begin position="3"/>
        <end position="161"/>
    </location>
</feature>
<evidence type="ECO:0000313" key="3">
    <source>
        <dbReference type="Proteomes" id="UP000000771"/>
    </source>
</evidence>
<keyword evidence="3" id="KW-1185">Reference proteome</keyword>
<dbReference type="InterPro" id="IPR036249">
    <property type="entry name" value="Thioredoxin-like_sf"/>
</dbReference>
<dbReference type="PANTHER" id="PTHR42899:SF1">
    <property type="entry name" value="SPERMATOGENESIS-ASSOCIATED PROTEIN 20"/>
    <property type="match status" value="1"/>
</dbReference>
<dbReference type="STRING" id="525909.Afer_1631"/>
<dbReference type="InterPro" id="IPR004879">
    <property type="entry name" value="Ssp411-like_TRX"/>
</dbReference>
<dbReference type="eggNOG" id="COG1331">
    <property type="taxonomic scope" value="Bacteria"/>
</dbReference>
<evidence type="ECO:0000313" key="2">
    <source>
        <dbReference type="EMBL" id="ACU54548.1"/>
    </source>
</evidence>
<gene>
    <name evidence="2" type="ordered locus">Afer_1631</name>
</gene>
<dbReference type="InterPro" id="IPR008928">
    <property type="entry name" value="6-hairpin_glycosidase_sf"/>
</dbReference>
<dbReference type="PANTHER" id="PTHR42899">
    <property type="entry name" value="SPERMATOGENESIS-ASSOCIATED PROTEIN 20"/>
    <property type="match status" value="1"/>
</dbReference>
<dbReference type="Proteomes" id="UP000000771">
    <property type="component" value="Chromosome"/>
</dbReference>
<dbReference type="GO" id="GO:0005975">
    <property type="term" value="P:carbohydrate metabolic process"/>
    <property type="evidence" value="ECO:0007669"/>
    <property type="project" value="InterPro"/>
</dbReference>
<dbReference type="PIRSF" id="PIRSF006402">
    <property type="entry name" value="UCP006402_thioredoxin"/>
    <property type="match status" value="1"/>
</dbReference>
<sequence length="650" mass="70428">MGNRLATSDSLYLRDHADDPVDWWPWSSDSLATAARLGRPLFVSIGYAACHWCHVMAETTFRDPAVAALINEHFLPVKVDREELPDIDARFMAAALAINGSGGWPLTAVATSDGRPAWVATYLPPRSTSNLPGLIETLTTILDAIARDPRALERAADELTRARLEPRSRRPTAPPTDEITMRLRTDLARQLDRSEGGFGTAPKFPQAHALLALWELVRTGDGVETVRVRELVLASVRRYAESGLVDHLDGGIFRYAVDRPMVDVHYEKMLVDQAWFILLLAVIGPDREDLDLYFTLERTIAFVRRALVRFDGLLATSLDADAHGVEGGAYLLRAEEVRAVLGDEAAWVIDELHLPPDRPHHGHRIGASTLRLEGNALTRFDALAAWRRGRGSARRDDKALCDHNAAVATALLVAGRRSGRDEWIVWGLGLARRVHATFVDASGARHVAYGGEARGATSSDELWVSIMALAAWEVTGATAWLERARTSASRLVERFLLPGLGMVVSSTEPGEAVPDRLDGAHPSVSSLALWHLTRLVAVSADDRLAHARSQLADALADVLEAAPAAAALGALAMGHTDRVRTVVVATPNLTELARVALAAARPLDVVVRDPTHPLATGAAGDRAEVCVAHACLLPTSDPRVLADALWSTLP</sequence>
<dbReference type="SUPFAM" id="SSF52833">
    <property type="entry name" value="Thioredoxin-like"/>
    <property type="match status" value="1"/>
</dbReference>
<dbReference type="KEGG" id="afo:Afer_1631"/>
<dbReference type="SUPFAM" id="SSF48208">
    <property type="entry name" value="Six-hairpin glycosidases"/>
    <property type="match status" value="1"/>
</dbReference>
<protein>
    <recommendedName>
        <fullName evidence="1">Spermatogenesis-associated protein 20-like TRX domain-containing protein</fullName>
    </recommendedName>
</protein>
<dbReference type="EMBL" id="CP001631">
    <property type="protein sequence ID" value="ACU54548.1"/>
    <property type="molecule type" value="Genomic_DNA"/>
</dbReference>
<dbReference type="InterPro" id="IPR024705">
    <property type="entry name" value="Ssp411"/>
</dbReference>
<dbReference type="CDD" id="cd02955">
    <property type="entry name" value="SSP411"/>
    <property type="match status" value="1"/>
</dbReference>
<reference evidence="2 3" key="1">
    <citation type="journal article" date="2009" name="Stand. Genomic Sci.">
        <title>Complete genome sequence of Acidimicrobium ferrooxidans type strain (ICP).</title>
        <authorList>
            <person name="Clum A."/>
            <person name="Nolan M."/>
            <person name="Lang E."/>
            <person name="Glavina Del Rio T."/>
            <person name="Tice H."/>
            <person name="Copeland A."/>
            <person name="Cheng J.F."/>
            <person name="Lucas S."/>
            <person name="Chen F."/>
            <person name="Bruce D."/>
            <person name="Goodwin L."/>
            <person name="Pitluck S."/>
            <person name="Ivanova N."/>
            <person name="Mavrommatis K."/>
            <person name="Mikhailova N."/>
            <person name="Pati A."/>
            <person name="Chen A."/>
            <person name="Palaniappan K."/>
            <person name="Goker M."/>
            <person name="Spring S."/>
            <person name="Land M."/>
            <person name="Hauser L."/>
            <person name="Chang Y.J."/>
            <person name="Jeffries C.C."/>
            <person name="Chain P."/>
            <person name="Bristow J."/>
            <person name="Eisen J.A."/>
            <person name="Markowitz V."/>
            <person name="Hugenholtz P."/>
            <person name="Kyrpides N.C."/>
            <person name="Klenk H.P."/>
            <person name="Lapidus A."/>
        </authorList>
    </citation>
    <scope>NUCLEOTIDE SEQUENCE [LARGE SCALE GENOMIC DNA]</scope>
    <source>
        <strain evidence="3">DSM 10331 / JCM 15462 / NBRC 103882 / ICP</strain>
    </source>
</reference>
<dbReference type="Gene3D" id="3.40.30.10">
    <property type="entry name" value="Glutaredoxin"/>
    <property type="match status" value="1"/>
</dbReference>
<organism evidence="2 3">
    <name type="scientific">Acidimicrobium ferrooxidans (strain DSM 10331 / JCM 15462 / NBRC 103882 / ICP)</name>
    <dbReference type="NCBI Taxonomy" id="525909"/>
    <lineage>
        <taxon>Bacteria</taxon>
        <taxon>Bacillati</taxon>
        <taxon>Actinomycetota</taxon>
        <taxon>Acidimicrobiia</taxon>
        <taxon>Acidimicrobiales</taxon>
        <taxon>Acidimicrobiaceae</taxon>
        <taxon>Acidimicrobium</taxon>
    </lineage>
</organism>
<evidence type="ECO:0000259" key="1">
    <source>
        <dbReference type="Pfam" id="PF03190"/>
    </source>
</evidence>
<accession>C7M0P0</accession>
<dbReference type="RefSeq" id="WP_015799027.1">
    <property type="nucleotide sequence ID" value="NC_013124.1"/>
</dbReference>
<dbReference type="HOGENOM" id="CLU_014051_4_1_11"/>
<proteinExistence type="predicted"/>